<dbReference type="Pfam" id="PF03779">
    <property type="entry name" value="SPW"/>
    <property type="match status" value="1"/>
</dbReference>
<feature type="transmembrane region" description="Helical" evidence="1">
    <location>
        <begin position="35"/>
        <end position="57"/>
    </location>
</feature>
<dbReference type="RefSeq" id="WP_350412384.1">
    <property type="nucleotide sequence ID" value="NZ_JBEOKT010000007.1"/>
</dbReference>
<feature type="transmembrane region" description="Helical" evidence="1">
    <location>
        <begin position="12"/>
        <end position="29"/>
    </location>
</feature>
<dbReference type="Proteomes" id="UP001476807">
    <property type="component" value="Unassembled WGS sequence"/>
</dbReference>
<dbReference type="EMBL" id="JBEOKT010000007">
    <property type="protein sequence ID" value="MER2997938.1"/>
    <property type="molecule type" value="Genomic_DNA"/>
</dbReference>
<proteinExistence type="predicted"/>
<evidence type="ECO:0000256" key="1">
    <source>
        <dbReference type="SAM" id="Phobius"/>
    </source>
</evidence>
<comment type="caution">
    <text evidence="3">The sequence shown here is derived from an EMBL/GenBank/DDBJ whole genome shotgun (WGS) entry which is preliminary data.</text>
</comment>
<name>A0ABV1RU72_9BACT</name>
<protein>
    <submittedName>
        <fullName evidence="3">SPW repeat protein</fullName>
    </submittedName>
</protein>
<feature type="transmembrane region" description="Helical" evidence="1">
    <location>
        <begin position="69"/>
        <end position="86"/>
    </location>
</feature>
<evidence type="ECO:0000313" key="3">
    <source>
        <dbReference type="EMBL" id="MER2997938.1"/>
    </source>
</evidence>
<sequence>MRFIPTRFHGVLDYIVGIFLIVAPWVLDFSEHDAATWTMVIAGIIVLLQTAMTDFELGLIRRIPMRNHLMMDFMLGVLLALSPWLFGFSHYVYLPHLILGIFSILASLTTHRVPSHSYNAEHTSPDHIRNL</sequence>
<dbReference type="SUPFAM" id="SSF111352">
    <property type="entry name" value="Ammonium transporter"/>
    <property type="match status" value="1"/>
</dbReference>
<dbReference type="InterPro" id="IPR005530">
    <property type="entry name" value="SPW"/>
</dbReference>
<organism evidence="3 4">
    <name type="scientific">Pontibacter populi</name>
    <dbReference type="NCBI Taxonomy" id="890055"/>
    <lineage>
        <taxon>Bacteria</taxon>
        <taxon>Pseudomonadati</taxon>
        <taxon>Bacteroidota</taxon>
        <taxon>Cytophagia</taxon>
        <taxon>Cytophagales</taxon>
        <taxon>Hymenobacteraceae</taxon>
        <taxon>Pontibacter</taxon>
    </lineage>
</organism>
<gene>
    <name evidence="3" type="ORF">ABS362_10300</name>
</gene>
<keyword evidence="1" id="KW-1133">Transmembrane helix</keyword>
<accession>A0ABV1RU72</accession>
<reference evidence="3 4" key="1">
    <citation type="submission" date="2024-06" db="EMBL/GenBank/DDBJ databases">
        <title>Pontibacter populi HYL7-15.</title>
        <authorList>
            <person name="Kim M.K."/>
        </authorList>
    </citation>
    <scope>NUCLEOTIDE SEQUENCE [LARGE SCALE GENOMIC DNA]</scope>
    <source>
        <strain evidence="3 4">HYL7-15</strain>
    </source>
</reference>
<keyword evidence="1" id="KW-0472">Membrane</keyword>
<feature type="domain" description="SPW repeat-containing integral membrane" evidence="2">
    <location>
        <begin position="9"/>
        <end position="108"/>
    </location>
</feature>
<keyword evidence="4" id="KW-1185">Reference proteome</keyword>
<evidence type="ECO:0000259" key="2">
    <source>
        <dbReference type="Pfam" id="PF03779"/>
    </source>
</evidence>
<keyword evidence="1" id="KW-0812">Transmembrane</keyword>
<evidence type="ECO:0000313" key="4">
    <source>
        <dbReference type="Proteomes" id="UP001476807"/>
    </source>
</evidence>